<dbReference type="HOGENOM" id="CLU_2813287_0_0_1"/>
<evidence type="ECO:0000313" key="1">
    <source>
        <dbReference type="EMBL" id="KIM82045.1"/>
    </source>
</evidence>
<proteinExistence type="predicted"/>
<gene>
    <name evidence="1" type="ORF">PILCRDRAFT_820947</name>
</gene>
<protein>
    <submittedName>
        <fullName evidence="1">Uncharacterized protein</fullName>
    </submittedName>
</protein>
<dbReference type="Proteomes" id="UP000054166">
    <property type="component" value="Unassembled WGS sequence"/>
</dbReference>
<keyword evidence="2" id="KW-1185">Reference proteome</keyword>
<organism evidence="1 2">
    <name type="scientific">Piloderma croceum (strain F 1598)</name>
    <dbReference type="NCBI Taxonomy" id="765440"/>
    <lineage>
        <taxon>Eukaryota</taxon>
        <taxon>Fungi</taxon>
        <taxon>Dikarya</taxon>
        <taxon>Basidiomycota</taxon>
        <taxon>Agaricomycotina</taxon>
        <taxon>Agaricomycetes</taxon>
        <taxon>Agaricomycetidae</taxon>
        <taxon>Atheliales</taxon>
        <taxon>Atheliaceae</taxon>
        <taxon>Piloderma</taxon>
    </lineage>
</organism>
<accession>A0A0C3FBH0</accession>
<evidence type="ECO:0000313" key="2">
    <source>
        <dbReference type="Proteomes" id="UP000054166"/>
    </source>
</evidence>
<dbReference type="AlphaFoldDB" id="A0A0C3FBH0"/>
<dbReference type="EMBL" id="KN832996">
    <property type="protein sequence ID" value="KIM82045.1"/>
    <property type="molecule type" value="Genomic_DNA"/>
</dbReference>
<reference evidence="2" key="2">
    <citation type="submission" date="2015-01" db="EMBL/GenBank/DDBJ databases">
        <title>Evolutionary Origins and Diversification of the Mycorrhizal Mutualists.</title>
        <authorList>
            <consortium name="DOE Joint Genome Institute"/>
            <consortium name="Mycorrhizal Genomics Consortium"/>
            <person name="Kohler A."/>
            <person name="Kuo A."/>
            <person name="Nagy L.G."/>
            <person name="Floudas D."/>
            <person name="Copeland A."/>
            <person name="Barry K.W."/>
            <person name="Cichocki N."/>
            <person name="Veneault-Fourrey C."/>
            <person name="LaButti K."/>
            <person name="Lindquist E.A."/>
            <person name="Lipzen A."/>
            <person name="Lundell T."/>
            <person name="Morin E."/>
            <person name="Murat C."/>
            <person name="Riley R."/>
            <person name="Ohm R."/>
            <person name="Sun H."/>
            <person name="Tunlid A."/>
            <person name="Henrissat B."/>
            <person name="Grigoriev I.V."/>
            <person name="Hibbett D.S."/>
            <person name="Martin F."/>
        </authorList>
    </citation>
    <scope>NUCLEOTIDE SEQUENCE [LARGE SCALE GENOMIC DNA]</scope>
    <source>
        <strain evidence="2">F 1598</strain>
    </source>
</reference>
<dbReference type="InParanoid" id="A0A0C3FBH0"/>
<name>A0A0C3FBH0_PILCF</name>
<sequence length="67" mass="7972">MVYLPLCRFSRNGTERLRLAEFEADTCERHDYSSVFSRTNTPKDWRHSLSPWYQPFQAFTAAANIWV</sequence>
<reference evidence="1 2" key="1">
    <citation type="submission" date="2014-04" db="EMBL/GenBank/DDBJ databases">
        <authorList>
            <consortium name="DOE Joint Genome Institute"/>
            <person name="Kuo A."/>
            <person name="Tarkka M."/>
            <person name="Buscot F."/>
            <person name="Kohler A."/>
            <person name="Nagy L.G."/>
            <person name="Floudas D."/>
            <person name="Copeland A."/>
            <person name="Barry K.W."/>
            <person name="Cichocki N."/>
            <person name="Veneault-Fourrey C."/>
            <person name="LaButti K."/>
            <person name="Lindquist E.A."/>
            <person name="Lipzen A."/>
            <person name="Lundell T."/>
            <person name="Morin E."/>
            <person name="Murat C."/>
            <person name="Sun H."/>
            <person name="Tunlid A."/>
            <person name="Henrissat B."/>
            <person name="Grigoriev I.V."/>
            <person name="Hibbett D.S."/>
            <person name="Martin F."/>
            <person name="Nordberg H.P."/>
            <person name="Cantor M.N."/>
            <person name="Hua S.X."/>
        </authorList>
    </citation>
    <scope>NUCLEOTIDE SEQUENCE [LARGE SCALE GENOMIC DNA]</scope>
    <source>
        <strain evidence="1 2">F 1598</strain>
    </source>
</reference>